<comment type="similarity">
    <text evidence="1">Belongs to the glycosyltransferase 2 family.</text>
</comment>
<dbReference type="InterPro" id="IPR029044">
    <property type="entry name" value="Nucleotide-diphossugar_trans"/>
</dbReference>
<dbReference type="Proteomes" id="UP000320461">
    <property type="component" value="Unassembled WGS sequence"/>
</dbReference>
<accession>A0A4Y3KNZ3</accession>
<comment type="caution">
    <text evidence="3">The sequence shown here is derived from an EMBL/GenBank/DDBJ whole genome shotgun (WGS) entry which is preliminary data.</text>
</comment>
<dbReference type="Gene3D" id="3.90.550.10">
    <property type="entry name" value="Spore Coat Polysaccharide Biosynthesis Protein SpsA, Chain A"/>
    <property type="match status" value="1"/>
</dbReference>
<protein>
    <recommendedName>
        <fullName evidence="2">Glycosyltransferase 2-like domain-containing protein</fullName>
    </recommendedName>
</protein>
<dbReference type="RefSeq" id="WP_141371121.1">
    <property type="nucleotide sequence ID" value="NZ_BJLQ01000026.1"/>
</dbReference>
<organism evidence="3 4">
    <name type="scientific">Cellulomonas gelida</name>
    <dbReference type="NCBI Taxonomy" id="1712"/>
    <lineage>
        <taxon>Bacteria</taxon>
        <taxon>Bacillati</taxon>
        <taxon>Actinomycetota</taxon>
        <taxon>Actinomycetes</taxon>
        <taxon>Micrococcales</taxon>
        <taxon>Cellulomonadaceae</taxon>
        <taxon>Cellulomonas</taxon>
    </lineage>
</organism>
<evidence type="ECO:0000313" key="3">
    <source>
        <dbReference type="EMBL" id="GEA85094.1"/>
    </source>
</evidence>
<dbReference type="Pfam" id="PF00535">
    <property type="entry name" value="Glycos_transf_2"/>
    <property type="match status" value="1"/>
</dbReference>
<keyword evidence="4" id="KW-1185">Reference proteome</keyword>
<feature type="domain" description="Glycosyltransferase 2-like" evidence="2">
    <location>
        <begin position="8"/>
        <end position="112"/>
    </location>
</feature>
<name>A0A4Y3KNZ3_9CELL</name>
<proteinExistence type="inferred from homology"/>
<gene>
    <name evidence="3" type="ORF">CGE01nite_23450</name>
</gene>
<dbReference type="AlphaFoldDB" id="A0A4Y3KNZ3"/>
<reference evidence="3 4" key="1">
    <citation type="submission" date="2019-06" db="EMBL/GenBank/DDBJ databases">
        <title>Whole genome shotgun sequence of Cellulomonas gelida NBRC 3748.</title>
        <authorList>
            <person name="Hosoyama A."/>
            <person name="Uohara A."/>
            <person name="Ohji S."/>
            <person name="Ichikawa N."/>
        </authorList>
    </citation>
    <scope>NUCLEOTIDE SEQUENCE [LARGE SCALE GENOMIC DNA]</scope>
    <source>
        <strain evidence="3 4">NBRC 3748</strain>
    </source>
</reference>
<dbReference type="OrthoDB" id="9771846at2"/>
<dbReference type="InterPro" id="IPR050256">
    <property type="entry name" value="Glycosyltransferase_2"/>
</dbReference>
<sequence>MSLPRVLVVVPAHDEEQVIARCVGSLLAAPGVQTRVVVVANGCTDGTADRVRELGEPRVTVVDLPTSGKAQAVRAGLAHAADEDVVAVVDADVVLDDAALPGLAAALAGTEPRVGAPALELDLSASSWAVRRYYAAWLHEPHVRTGDIGARGVYAVNRAGLPRLADLPDVIADDGWARAVFAPHERVVSAGTSTVRPPRTLRAQVRRRARIIAGGRELARVLPPDRRPASPTQGAFPRAPRTWRSRLADDGLVGTVVWYAVELPAHAIDRRHRRRGSATPWGRDSTTR</sequence>
<dbReference type="PANTHER" id="PTHR48090">
    <property type="entry name" value="UNDECAPRENYL-PHOSPHATE 4-DEOXY-4-FORMAMIDO-L-ARABINOSE TRANSFERASE-RELATED"/>
    <property type="match status" value="1"/>
</dbReference>
<dbReference type="EMBL" id="BJLQ01000026">
    <property type="protein sequence ID" value="GEA85094.1"/>
    <property type="molecule type" value="Genomic_DNA"/>
</dbReference>
<evidence type="ECO:0000256" key="1">
    <source>
        <dbReference type="ARBA" id="ARBA00006739"/>
    </source>
</evidence>
<dbReference type="PANTHER" id="PTHR48090:SF7">
    <property type="entry name" value="RFBJ PROTEIN"/>
    <property type="match status" value="1"/>
</dbReference>
<dbReference type="InterPro" id="IPR001173">
    <property type="entry name" value="Glyco_trans_2-like"/>
</dbReference>
<dbReference type="SUPFAM" id="SSF53448">
    <property type="entry name" value="Nucleotide-diphospho-sugar transferases"/>
    <property type="match status" value="1"/>
</dbReference>
<evidence type="ECO:0000313" key="4">
    <source>
        <dbReference type="Proteomes" id="UP000320461"/>
    </source>
</evidence>
<evidence type="ECO:0000259" key="2">
    <source>
        <dbReference type="Pfam" id="PF00535"/>
    </source>
</evidence>